<dbReference type="InterPro" id="IPR002575">
    <property type="entry name" value="Aminoglycoside_PTrfase"/>
</dbReference>
<name>A0A849ALS7_9MICO</name>
<keyword evidence="2" id="KW-0808">Transferase</keyword>
<proteinExistence type="predicted"/>
<gene>
    <name evidence="2" type="ORF">HJ588_18730</name>
</gene>
<comment type="caution">
    <text evidence="2">The sequence shown here is derived from an EMBL/GenBank/DDBJ whole genome shotgun (WGS) entry which is preliminary data.</text>
</comment>
<protein>
    <submittedName>
        <fullName evidence="2">Aminoglycoside phosphotransferase family protein</fullName>
    </submittedName>
</protein>
<dbReference type="Pfam" id="PF01636">
    <property type="entry name" value="APH"/>
    <property type="match status" value="1"/>
</dbReference>
<sequence>MPPAERPTPSLTARQRELLDTWLPGYAVVADHTWGLDDRTVLEIVHARGRFIVKAGGEAEKHIAREIHAHREWVPVWAVTGHAPKLVHADAAAKLLVTAHLPGRLVLGSPAQDDPECYRQAGRLLADFHAQHQGVDDDYLAQAHDRIVRWLASDHRIAPDTVGRLRDAIRDWPAEPVAVVPTHGDWQPRNWLIDGDDVRIIDFGRAEMRPAATDFARLARQDFERSPLLEPAFFDGYGRDPREPASWRRMLLHEAVGSAVWAYQVGDEDFEAQGHRMIGQALDMAG</sequence>
<keyword evidence="3" id="KW-1185">Reference proteome</keyword>
<accession>A0A849ALS7</accession>
<dbReference type="EMBL" id="JABENB010000003">
    <property type="protein sequence ID" value="NNG41299.1"/>
    <property type="molecule type" value="Genomic_DNA"/>
</dbReference>
<evidence type="ECO:0000313" key="3">
    <source>
        <dbReference type="Proteomes" id="UP000557772"/>
    </source>
</evidence>
<evidence type="ECO:0000313" key="2">
    <source>
        <dbReference type="EMBL" id="NNG41299.1"/>
    </source>
</evidence>
<organism evidence="2 3">
    <name type="scientific">Flexivirga aerilata</name>
    <dbReference type="NCBI Taxonomy" id="1656889"/>
    <lineage>
        <taxon>Bacteria</taxon>
        <taxon>Bacillati</taxon>
        <taxon>Actinomycetota</taxon>
        <taxon>Actinomycetes</taxon>
        <taxon>Micrococcales</taxon>
        <taxon>Dermacoccaceae</taxon>
        <taxon>Flexivirga</taxon>
    </lineage>
</organism>
<dbReference type="RefSeq" id="WP_171158469.1">
    <property type="nucleotide sequence ID" value="NZ_JABENB010000003.1"/>
</dbReference>
<dbReference type="AlphaFoldDB" id="A0A849ALS7"/>
<feature type="domain" description="Aminoglycoside phosphotransferase" evidence="1">
    <location>
        <begin position="40"/>
        <end position="245"/>
    </location>
</feature>
<dbReference type="GO" id="GO:0016740">
    <property type="term" value="F:transferase activity"/>
    <property type="evidence" value="ECO:0007669"/>
    <property type="project" value="UniProtKB-KW"/>
</dbReference>
<dbReference type="Proteomes" id="UP000557772">
    <property type="component" value="Unassembled WGS sequence"/>
</dbReference>
<evidence type="ECO:0000259" key="1">
    <source>
        <dbReference type="Pfam" id="PF01636"/>
    </source>
</evidence>
<dbReference type="Gene3D" id="3.90.1200.10">
    <property type="match status" value="1"/>
</dbReference>
<dbReference type="InterPro" id="IPR011009">
    <property type="entry name" value="Kinase-like_dom_sf"/>
</dbReference>
<reference evidence="2 3" key="1">
    <citation type="submission" date="2020-05" db="EMBL/GenBank/DDBJ databases">
        <title>Flexivirga sp. ID2601S isolated from air conditioner.</title>
        <authorList>
            <person name="Kim D.H."/>
        </authorList>
    </citation>
    <scope>NUCLEOTIDE SEQUENCE [LARGE SCALE GENOMIC DNA]</scope>
    <source>
        <strain evidence="2 3">ID2601S</strain>
    </source>
</reference>
<dbReference type="SUPFAM" id="SSF56112">
    <property type="entry name" value="Protein kinase-like (PK-like)"/>
    <property type="match status" value="1"/>
</dbReference>